<keyword evidence="7 8" id="KW-0472">Membrane</keyword>
<dbReference type="PANTHER" id="PTHR33908:SF3">
    <property type="entry name" value="UNDECAPRENYL PHOSPHATE-ALPHA-4-AMINO-4-DEOXY-L-ARABINOSE ARABINOSYL TRANSFERASE"/>
    <property type="match status" value="1"/>
</dbReference>
<dbReference type="GO" id="GO:0016763">
    <property type="term" value="F:pentosyltransferase activity"/>
    <property type="evidence" value="ECO:0007669"/>
    <property type="project" value="TreeGrafter"/>
</dbReference>
<proteinExistence type="predicted"/>
<dbReference type="Proteomes" id="UP000279372">
    <property type="component" value="Unassembled WGS sequence"/>
</dbReference>
<feature type="transmembrane region" description="Helical" evidence="8">
    <location>
        <begin position="17"/>
        <end position="36"/>
    </location>
</feature>
<accession>A0A3M3YPZ6</accession>
<gene>
    <name evidence="10" type="ORF">ALQ33_00684</name>
</gene>
<sequence>MLATPVNPVPPLITSRVLSPLLLLLSALLFFIALGNHQLQNSTEPRVAGIAMEMHLSDNWVTPKLNDQAFLEKPPLSVWLDAAAIRVFGATPWAVRLASAFAGLFSVMLLYRMLRLLGRPVSLAWLAAFMLATQASFWSNSRQVGEDALLAFGVSIALLAFLYGSAGHKSAQRIGVWLLFSFGIAISTLSKGVLGLAMPGVVIFAWLVCDSVQHRRLVIADWLRPALFTALALLPLCAWLYLLYGQGGTQSLKDVLWTNSVGRFSGSFEEAGHYEPFYYYLAKLPEAFLPWNILVYLGLWHFRKQLVANRYLLFFSLWLVVQFLLLTLASSKRMVYLMSLAPAAAVIAAEYAFVLGEKLRAGSACSVFAGFITKNRRALSVAGVSLIVICYLSAALWLVPRADRQYSFVPLTDKTRALQVQGRHVALFRPTERLAGASVFYGQSVLGAVMSSADLNAYLDRSVNNVAILENLSAAAPPLRIVDQVKVGERTYYFVSR</sequence>
<evidence type="ECO:0000256" key="3">
    <source>
        <dbReference type="ARBA" id="ARBA00022676"/>
    </source>
</evidence>
<evidence type="ECO:0000256" key="8">
    <source>
        <dbReference type="SAM" id="Phobius"/>
    </source>
</evidence>
<evidence type="ECO:0000313" key="11">
    <source>
        <dbReference type="Proteomes" id="UP000279372"/>
    </source>
</evidence>
<dbReference type="Pfam" id="PF02366">
    <property type="entry name" value="PMT"/>
    <property type="match status" value="1"/>
</dbReference>
<comment type="caution">
    <text evidence="10">The sequence shown here is derived from an EMBL/GenBank/DDBJ whole genome shotgun (WGS) entry which is preliminary data.</text>
</comment>
<dbReference type="GO" id="GO:0005886">
    <property type="term" value="C:plasma membrane"/>
    <property type="evidence" value="ECO:0007669"/>
    <property type="project" value="UniProtKB-SubCell"/>
</dbReference>
<dbReference type="GO" id="GO:0010041">
    <property type="term" value="P:response to iron(III) ion"/>
    <property type="evidence" value="ECO:0007669"/>
    <property type="project" value="TreeGrafter"/>
</dbReference>
<dbReference type="AlphaFoldDB" id="A0A3M3YPZ6"/>
<evidence type="ECO:0000256" key="1">
    <source>
        <dbReference type="ARBA" id="ARBA00004651"/>
    </source>
</evidence>
<feature type="transmembrane region" description="Helical" evidence="8">
    <location>
        <begin position="377"/>
        <end position="399"/>
    </location>
</feature>
<evidence type="ECO:0000256" key="2">
    <source>
        <dbReference type="ARBA" id="ARBA00022475"/>
    </source>
</evidence>
<dbReference type="GO" id="GO:0006493">
    <property type="term" value="P:protein O-linked glycosylation"/>
    <property type="evidence" value="ECO:0007669"/>
    <property type="project" value="InterPro"/>
</dbReference>
<keyword evidence="4 10" id="KW-0808">Transferase</keyword>
<keyword evidence="3" id="KW-0328">Glycosyltransferase</keyword>
<evidence type="ECO:0000256" key="5">
    <source>
        <dbReference type="ARBA" id="ARBA00022692"/>
    </source>
</evidence>
<feature type="domain" description="ArnT-like N-terminal" evidence="9">
    <location>
        <begin position="53"/>
        <end position="241"/>
    </location>
</feature>
<evidence type="ECO:0000256" key="4">
    <source>
        <dbReference type="ARBA" id="ARBA00022679"/>
    </source>
</evidence>
<name>A0A3M3YPZ6_9PSED</name>
<dbReference type="PANTHER" id="PTHR33908">
    <property type="entry name" value="MANNOSYLTRANSFERASE YKCB-RELATED"/>
    <property type="match status" value="1"/>
</dbReference>
<evidence type="ECO:0000256" key="7">
    <source>
        <dbReference type="ARBA" id="ARBA00023136"/>
    </source>
</evidence>
<keyword evidence="5 8" id="KW-0812">Transmembrane</keyword>
<feature type="transmembrane region" description="Helical" evidence="8">
    <location>
        <begin position="123"/>
        <end position="141"/>
    </location>
</feature>
<evidence type="ECO:0000256" key="6">
    <source>
        <dbReference type="ARBA" id="ARBA00022989"/>
    </source>
</evidence>
<feature type="transmembrane region" description="Helical" evidence="8">
    <location>
        <begin position="221"/>
        <end position="244"/>
    </location>
</feature>
<reference evidence="10 11" key="1">
    <citation type="submission" date="2018-08" db="EMBL/GenBank/DDBJ databases">
        <title>Recombination of ecologically and evolutionarily significant loci maintains genetic cohesion in the Pseudomonas syringae species complex.</title>
        <authorList>
            <person name="Dillon M."/>
            <person name="Thakur S."/>
            <person name="Almeida R.N.D."/>
            <person name="Weir B.S."/>
            <person name="Guttman D.S."/>
        </authorList>
    </citation>
    <scope>NUCLEOTIDE SEQUENCE [LARGE SCALE GENOMIC DNA]</scope>
    <source>
        <strain evidence="10 11">ICMP 8902</strain>
    </source>
</reference>
<dbReference type="InterPro" id="IPR003342">
    <property type="entry name" value="ArnT-like_N"/>
</dbReference>
<dbReference type="GO" id="GO:0009103">
    <property type="term" value="P:lipopolysaccharide biosynthetic process"/>
    <property type="evidence" value="ECO:0007669"/>
    <property type="project" value="UniProtKB-ARBA"/>
</dbReference>
<keyword evidence="2" id="KW-1003">Cell membrane</keyword>
<feature type="transmembrane region" description="Helical" evidence="8">
    <location>
        <begin position="148"/>
        <end position="166"/>
    </location>
</feature>
<protein>
    <submittedName>
        <fullName evidence="10">Glycosyl transferase protein</fullName>
    </submittedName>
</protein>
<evidence type="ECO:0000259" key="9">
    <source>
        <dbReference type="Pfam" id="PF02366"/>
    </source>
</evidence>
<feature type="transmembrane region" description="Helical" evidence="8">
    <location>
        <begin position="93"/>
        <end position="111"/>
    </location>
</feature>
<dbReference type="EMBL" id="RBQB01000259">
    <property type="protein sequence ID" value="RMO84331.1"/>
    <property type="molecule type" value="Genomic_DNA"/>
</dbReference>
<dbReference type="InterPro" id="IPR050297">
    <property type="entry name" value="LipidA_mod_glycosyltrf_83"/>
</dbReference>
<feature type="transmembrane region" description="Helical" evidence="8">
    <location>
        <begin position="311"/>
        <end position="329"/>
    </location>
</feature>
<organism evidence="10 11">
    <name type="scientific">Pseudomonas syringae pv. philadelphi</name>
    <dbReference type="NCBI Taxonomy" id="251706"/>
    <lineage>
        <taxon>Bacteria</taxon>
        <taxon>Pseudomonadati</taxon>
        <taxon>Pseudomonadota</taxon>
        <taxon>Gammaproteobacteria</taxon>
        <taxon>Pseudomonadales</taxon>
        <taxon>Pseudomonadaceae</taxon>
        <taxon>Pseudomonas</taxon>
    </lineage>
</organism>
<comment type="subcellular location">
    <subcellularLocation>
        <location evidence="1">Cell membrane</location>
        <topology evidence="1">Multi-pass membrane protein</topology>
    </subcellularLocation>
</comment>
<feature type="transmembrane region" description="Helical" evidence="8">
    <location>
        <begin position="178"/>
        <end position="209"/>
    </location>
</feature>
<dbReference type="GO" id="GO:0000030">
    <property type="term" value="F:mannosyltransferase activity"/>
    <property type="evidence" value="ECO:0007669"/>
    <property type="project" value="InterPro"/>
</dbReference>
<evidence type="ECO:0000313" key="10">
    <source>
        <dbReference type="EMBL" id="RMO84331.1"/>
    </source>
</evidence>
<feature type="transmembrane region" description="Helical" evidence="8">
    <location>
        <begin position="335"/>
        <end position="356"/>
    </location>
</feature>
<keyword evidence="6 8" id="KW-1133">Transmembrane helix</keyword>